<evidence type="ECO:0000256" key="2">
    <source>
        <dbReference type="ARBA" id="ARBA00023186"/>
    </source>
</evidence>
<evidence type="ECO:0000313" key="5">
    <source>
        <dbReference type="Proteomes" id="UP001157974"/>
    </source>
</evidence>
<dbReference type="InterPro" id="IPR009053">
    <property type="entry name" value="Prefoldin"/>
</dbReference>
<evidence type="ECO:0000256" key="3">
    <source>
        <dbReference type="SAM" id="Coils"/>
    </source>
</evidence>
<dbReference type="GO" id="GO:0051082">
    <property type="term" value="F:unfolded protein binding"/>
    <property type="evidence" value="ECO:0007669"/>
    <property type="project" value="InterPro"/>
</dbReference>
<organism evidence="4 5">
    <name type="scientific">Rhodosorus marinus</name>
    <dbReference type="NCBI Taxonomy" id="101924"/>
    <lineage>
        <taxon>Eukaryota</taxon>
        <taxon>Rhodophyta</taxon>
        <taxon>Stylonematophyceae</taxon>
        <taxon>Stylonematales</taxon>
        <taxon>Stylonemataceae</taxon>
        <taxon>Rhodosorus</taxon>
    </lineage>
</organism>
<comment type="similarity">
    <text evidence="1">Belongs to the prefoldin subunit beta family.</text>
</comment>
<dbReference type="InterPro" id="IPR027235">
    <property type="entry name" value="PFD2"/>
</dbReference>
<dbReference type="GO" id="GO:0006457">
    <property type="term" value="P:protein folding"/>
    <property type="evidence" value="ECO:0007669"/>
    <property type="project" value="InterPro"/>
</dbReference>
<evidence type="ECO:0000256" key="1">
    <source>
        <dbReference type="ARBA" id="ARBA00008045"/>
    </source>
</evidence>
<sequence length="183" mass="20615">MRNVLLSANEKDQPYRASGLNVRLRSAASFQLDSAGAGAWCTYSEVVSYRDDHYFLASKMAENEGGAEVTEEQKRVVQVFGNLKRELQDLYSKIAEIDADKSEHELVLTQLNGLNGSRKCWQQVGEVLVESNVESVVPVLEEKKKNIEEAIQTLQKQVQTKENELGELQKRYKIQVTPQVGVN</sequence>
<dbReference type="Gene3D" id="1.10.287.370">
    <property type="match status" value="1"/>
</dbReference>
<gene>
    <name evidence="4" type="ORF">NDN08_005099</name>
</gene>
<dbReference type="Proteomes" id="UP001157974">
    <property type="component" value="Unassembled WGS sequence"/>
</dbReference>
<dbReference type="GO" id="GO:0016272">
    <property type="term" value="C:prefoldin complex"/>
    <property type="evidence" value="ECO:0007669"/>
    <property type="project" value="InterPro"/>
</dbReference>
<dbReference type="AlphaFoldDB" id="A0AAV8V0J6"/>
<dbReference type="Pfam" id="PF01920">
    <property type="entry name" value="Prefoldin_2"/>
    <property type="match status" value="1"/>
</dbReference>
<dbReference type="InterPro" id="IPR002777">
    <property type="entry name" value="PFD_beta-like"/>
</dbReference>
<dbReference type="SUPFAM" id="SSF46579">
    <property type="entry name" value="Prefoldin"/>
    <property type="match status" value="1"/>
</dbReference>
<feature type="coiled-coil region" evidence="3">
    <location>
        <begin position="137"/>
        <end position="171"/>
    </location>
</feature>
<evidence type="ECO:0008006" key="6">
    <source>
        <dbReference type="Google" id="ProtNLM"/>
    </source>
</evidence>
<accession>A0AAV8V0J6</accession>
<dbReference type="EMBL" id="JAMWBK010000001">
    <property type="protein sequence ID" value="KAJ8908390.1"/>
    <property type="molecule type" value="Genomic_DNA"/>
</dbReference>
<keyword evidence="2" id="KW-0143">Chaperone</keyword>
<name>A0AAV8V0J6_9RHOD</name>
<protein>
    <recommendedName>
        <fullName evidence="6">Prefoldin subunit 2</fullName>
    </recommendedName>
</protein>
<keyword evidence="3" id="KW-0175">Coiled coil</keyword>
<evidence type="ECO:0000313" key="4">
    <source>
        <dbReference type="EMBL" id="KAJ8908390.1"/>
    </source>
</evidence>
<dbReference type="PANTHER" id="PTHR13303">
    <property type="entry name" value="PREFOLDIN SUBUNIT 2"/>
    <property type="match status" value="1"/>
</dbReference>
<keyword evidence="5" id="KW-1185">Reference proteome</keyword>
<comment type="caution">
    <text evidence="4">The sequence shown here is derived from an EMBL/GenBank/DDBJ whole genome shotgun (WGS) entry which is preliminary data.</text>
</comment>
<reference evidence="4 5" key="1">
    <citation type="journal article" date="2023" name="Nat. Commun.">
        <title>Origin of minicircular mitochondrial genomes in red algae.</title>
        <authorList>
            <person name="Lee Y."/>
            <person name="Cho C.H."/>
            <person name="Lee Y.M."/>
            <person name="Park S.I."/>
            <person name="Yang J.H."/>
            <person name="West J.A."/>
            <person name="Bhattacharya D."/>
            <person name="Yoon H.S."/>
        </authorList>
    </citation>
    <scope>NUCLEOTIDE SEQUENCE [LARGE SCALE GENOMIC DNA]</scope>
    <source>
        <strain evidence="4 5">CCMP1338</strain>
        <tissue evidence="4">Whole cell</tissue>
    </source>
</reference>
<dbReference type="CDD" id="cd23163">
    <property type="entry name" value="Prefoldin_2"/>
    <property type="match status" value="1"/>
</dbReference>
<proteinExistence type="inferred from homology"/>